<dbReference type="AlphaFoldDB" id="A0A1H4MNZ9"/>
<proteinExistence type="inferred from homology"/>
<dbReference type="SUPFAM" id="SSF51905">
    <property type="entry name" value="FAD/NAD(P)-binding domain"/>
    <property type="match status" value="1"/>
</dbReference>
<dbReference type="Pfam" id="PF01593">
    <property type="entry name" value="Amino_oxidase"/>
    <property type="match status" value="1"/>
</dbReference>
<keyword evidence="10 12" id="KW-0560">Oxidoreductase</keyword>
<keyword evidence="9 12" id="KW-0274">FAD</keyword>
<protein>
    <recommendedName>
        <fullName evidence="7 12">Coproporphyrinogen III oxidase</fullName>
        <ecNumber evidence="6 12">1.3.3.15</ecNumber>
    </recommendedName>
</protein>
<evidence type="ECO:0000259" key="14">
    <source>
        <dbReference type="Pfam" id="PF01593"/>
    </source>
</evidence>
<name>A0A1H4MNZ9_9MICC</name>
<comment type="cofactor">
    <cofactor evidence="2 12">
        <name>FAD</name>
        <dbReference type="ChEBI" id="CHEBI:57692"/>
    </cofactor>
</comment>
<dbReference type="STRING" id="156980.SAMN04489745_1409"/>
<feature type="region of interest" description="Disordered" evidence="13">
    <location>
        <begin position="396"/>
        <end position="419"/>
    </location>
</feature>
<comment type="similarity">
    <text evidence="5 12">Belongs to the protoporphyrinogen/coproporphyrinogen oxidase family. Coproporphyrinogen III oxidase subfamily.</text>
</comment>
<dbReference type="InterPro" id="IPR004572">
    <property type="entry name" value="Protoporphyrinogen_oxidase"/>
</dbReference>
<dbReference type="InterPro" id="IPR050464">
    <property type="entry name" value="Zeta_carotene_desat/Oxidored"/>
</dbReference>
<comment type="catalytic activity">
    <reaction evidence="1">
        <text>coproporphyrinogen III + 3 O2 = coproporphyrin III + 3 H2O2</text>
        <dbReference type="Rhea" id="RHEA:43436"/>
        <dbReference type="ChEBI" id="CHEBI:15379"/>
        <dbReference type="ChEBI" id="CHEBI:16240"/>
        <dbReference type="ChEBI" id="CHEBI:57309"/>
        <dbReference type="ChEBI" id="CHEBI:131725"/>
        <dbReference type="EC" id="1.3.3.15"/>
    </reaction>
    <physiologicalReaction direction="left-to-right" evidence="1">
        <dbReference type="Rhea" id="RHEA:43437"/>
    </physiologicalReaction>
</comment>
<comment type="pathway">
    <text evidence="4 12">Porphyrin-containing compound metabolism; protoheme biosynthesis.</text>
</comment>
<dbReference type="NCBIfam" id="TIGR00562">
    <property type="entry name" value="proto_IX_ox"/>
    <property type="match status" value="1"/>
</dbReference>
<evidence type="ECO:0000256" key="1">
    <source>
        <dbReference type="ARBA" id="ARBA00001755"/>
    </source>
</evidence>
<dbReference type="EC" id="1.3.3.15" evidence="6 12"/>
<evidence type="ECO:0000256" key="7">
    <source>
        <dbReference type="ARBA" id="ARBA00019046"/>
    </source>
</evidence>
<evidence type="ECO:0000256" key="6">
    <source>
        <dbReference type="ARBA" id="ARBA00012402"/>
    </source>
</evidence>
<dbReference type="InterPro" id="IPR002937">
    <property type="entry name" value="Amino_oxidase"/>
</dbReference>
<dbReference type="RefSeq" id="WP_082724014.1">
    <property type="nucleotide sequence ID" value="NZ_FNSN01000003.1"/>
</dbReference>
<evidence type="ECO:0000256" key="11">
    <source>
        <dbReference type="ARBA" id="ARBA00023133"/>
    </source>
</evidence>
<dbReference type="GO" id="GO:0004729">
    <property type="term" value="F:oxygen-dependent protoporphyrinogen oxidase activity"/>
    <property type="evidence" value="ECO:0007669"/>
    <property type="project" value="UniProtKB-UniRule"/>
</dbReference>
<gene>
    <name evidence="15" type="ORF">SAMN04489745_1409</name>
</gene>
<dbReference type="Gene3D" id="3.90.660.20">
    <property type="entry name" value="Protoporphyrinogen oxidase, mitochondrial, domain 2"/>
    <property type="match status" value="1"/>
</dbReference>
<keyword evidence="8 12" id="KW-0285">Flavoprotein</keyword>
<keyword evidence="16" id="KW-1185">Reference proteome</keyword>
<dbReference type="GO" id="GO:0005737">
    <property type="term" value="C:cytoplasm"/>
    <property type="evidence" value="ECO:0007669"/>
    <property type="project" value="UniProtKB-SubCell"/>
</dbReference>
<dbReference type="Gene3D" id="1.10.3110.10">
    <property type="entry name" value="protoporphyrinogen ix oxidase, domain 3"/>
    <property type="match status" value="1"/>
</dbReference>
<feature type="domain" description="Amine oxidase" evidence="14">
    <location>
        <begin position="32"/>
        <end position="487"/>
    </location>
</feature>
<dbReference type="Gene3D" id="3.50.50.60">
    <property type="entry name" value="FAD/NAD(P)-binding domain"/>
    <property type="match status" value="1"/>
</dbReference>
<evidence type="ECO:0000256" key="2">
    <source>
        <dbReference type="ARBA" id="ARBA00001974"/>
    </source>
</evidence>
<dbReference type="SUPFAM" id="SSF54373">
    <property type="entry name" value="FAD-linked reductases, C-terminal domain"/>
    <property type="match status" value="1"/>
</dbReference>
<keyword evidence="12" id="KW-0963">Cytoplasm</keyword>
<dbReference type="Proteomes" id="UP000182652">
    <property type="component" value="Unassembled WGS sequence"/>
</dbReference>
<evidence type="ECO:0000256" key="8">
    <source>
        <dbReference type="ARBA" id="ARBA00022630"/>
    </source>
</evidence>
<comment type="function">
    <text evidence="3 12">Involved in coproporphyrin-dependent heme b biosynthesis. Catalyzes the oxidation of coproporphyrinogen III to coproporphyrin III.</text>
</comment>
<evidence type="ECO:0000256" key="4">
    <source>
        <dbReference type="ARBA" id="ARBA00004744"/>
    </source>
</evidence>
<dbReference type="EMBL" id="FNSN01000003">
    <property type="protein sequence ID" value="SEB84791.1"/>
    <property type="molecule type" value="Genomic_DNA"/>
</dbReference>
<dbReference type="PANTHER" id="PTHR42923">
    <property type="entry name" value="PROTOPORPHYRINOGEN OXIDASE"/>
    <property type="match status" value="1"/>
</dbReference>
<keyword evidence="11 12" id="KW-0350">Heme biosynthesis</keyword>
<evidence type="ECO:0000256" key="3">
    <source>
        <dbReference type="ARBA" id="ARBA00002185"/>
    </source>
</evidence>
<reference evidence="15 16" key="1">
    <citation type="submission" date="2016-10" db="EMBL/GenBank/DDBJ databases">
        <authorList>
            <person name="de Groot N.N."/>
        </authorList>
    </citation>
    <scope>NUCLEOTIDE SEQUENCE [LARGE SCALE GENOMIC DNA]</scope>
    <source>
        <strain evidence="15 16">DSM 10495</strain>
    </source>
</reference>
<dbReference type="PANTHER" id="PTHR42923:SF3">
    <property type="entry name" value="PROTOPORPHYRINOGEN OXIDASE"/>
    <property type="match status" value="1"/>
</dbReference>
<comment type="subcellular location">
    <subcellularLocation>
        <location evidence="12">Cytoplasm</location>
    </subcellularLocation>
</comment>
<sequence>MPQHTQPQQGRGPAPATVPTGVRRAVVVGGGVSGLLAAYRLSADGVAVTLVEARPVLGGAVGSHTVGGLTLDSGAESFATRGDAIPALLTDLGLDRDVVAPHPSGAWVRLPQGPRELPKTGVLGIPADPWDEEVRRTLGWAGSLRASLDRVLPGNLGAGADVSSVARLVRLRQGRRVLKRLVEPVVGGVHAADPGLLDVDMVAPGLRKRMREHGSLGAAVLAQRQSARAIAGDTDRSGSPRRAGSAVAGVRGGMHRLVEALEARVREGGARVLTSAVARPVSRDAEGLWFIPVERDGAVETLRAEHLVVALDGPAAVELLASQVPALAAHRPEPGAQIKLVTLVVDQPELDARPRGTGILVAPQTQGVQAKALTHATAKWPWLAETAGPGVHVLRLSYGRQDGDPGQRPGPADGTPESDEELFQAALADASELLGVPLAAEDVLDHDVIRWSGALPFAAVGHRQRVVAVRDLCAAEPGLDVVGAWLAGTGLAAVVADTLKIFPGTATGSRQGPSRA</sequence>
<evidence type="ECO:0000313" key="16">
    <source>
        <dbReference type="Proteomes" id="UP000182652"/>
    </source>
</evidence>
<organism evidence="15 16">
    <name type="scientific">Arthrobacter woluwensis</name>
    <dbReference type="NCBI Taxonomy" id="156980"/>
    <lineage>
        <taxon>Bacteria</taxon>
        <taxon>Bacillati</taxon>
        <taxon>Actinomycetota</taxon>
        <taxon>Actinomycetes</taxon>
        <taxon>Micrococcales</taxon>
        <taxon>Micrococcaceae</taxon>
        <taxon>Arthrobacter</taxon>
    </lineage>
</organism>
<evidence type="ECO:0000256" key="5">
    <source>
        <dbReference type="ARBA" id="ARBA00008310"/>
    </source>
</evidence>
<dbReference type="UniPathway" id="UPA00252"/>
<dbReference type="GO" id="GO:0006783">
    <property type="term" value="P:heme biosynthetic process"/>
    <property type="evidence" value="ECO:0007669"/>
    <property type="project" value="UniProtKB-UniRule"/>
</dbReference>
<evidence type="ECO:0000256" key="12">
    <source>
        <dbReference type="RuleBase" id="RU364052"/>
    </source>
</evidence>
<evidence type="ECO:0000313" key="15">
    <source>
        <dbReference type="EMBL" id="SEB84791.1"/>
    </source>
</evidence>
<evidence type="ECO:0000256" key="13">
    <source>
        <dbReference type="SAM" id="MobiDB-lite"/>
    </source>
</evidence>
<dbReference type="InterPro" id="IPR036188">
    <property type="entry name" value="FAD/NAD-bd_sf"/>
</dbReference>
<evidence type="ECO:0000256" key="9">
    <source>
        <dbReference type="ARBA" id="ARBA00022827"/>
    </source>
</evidence>
<accession>A0A1H4MNZ9</accession>
<evidence type="ECO:0000256" key="10">
    <source>
        <dbReference type="ARBA" id="ARBA00023002"/>
    </source>
</evidence>